<organism evidence="4 5">
    <name type="scientific">Lasiodiplodia theobromae</name>
    <dbReference type="NCBI Taxonomy" id="45133"/>
    <lineage>
        <taxon>Eukaryota</taxon>
        <taxon>Fungi</taxon>
        <taxon>Dikarya</taxon>
        <taxon>Ascomycota</taxon>
        <taxon>Pezizomycotina</taxon>
        <taxon>Dothideomycetes</taxon>
        <taxon>Dothideomycetes incertae sedis</taxon>
        <taxon>Botryosphaeriales</taxon>
        <taxon>Botryosphaeriaceae</taxon>
        <taxon>Lasiodiplodia</taxon>
    </lineage>
</organism>
<name>A0A5N5D032_9PEZI</name>
<dbReference type="InterPro" id="IPR023753">
    <property type="entry name" value="FAD/NAD-binding_dom"/>
</dbReference>
<dbReference type="GO" id="GO:0004497">
    <property type="term" value="F:monooxygenase activity"/>
    <property type="evidence" value="ECO:0007669"/>
    <property type="project" value="TreeGrafter"/>
</dbReference>
<feature type="compositionally biased region" description="Low complexity" evidence="2">
    <location>
        <begin position="20"/>
        <end position="31"/>
    </location>
</feature>
<dbReference type="GO" id="GO:0050660">
    <property type="term" value="F:flavin adenine dinucleotide binding"/>
    <property type="evidence" value="ECO:0007669"/>
    <property type="project" value="TreeGrafter"/>
</dbReference>
<reference evidence="4 5" key="1">
    <citation type="journal article" date="2019" name="Sci. Rep.">
        <title>A multi-omics analysis of the grapevine pathogen Lasiodiplodia theobromae reveals that temperature affects the expression of virulence- and pathogenicity-related genes.</title>
        <authorList>
            <person name="Felix C."/>
            <person name="Meneses R."/>
            <person name="Goncalves M.F.M."/>
            <person name="Tilleman L."/>
            <person name="Duarte A.S."/>
            <person name="Jorrin-Novo J.V."/>
            <person name="Van de Peer Y."/>
            <person name="Deforce D."/>
            <person name="Van Nieuwerburgh F."/>
            <person name="Esteves A.C."/>
            <person name="Alves A."/>
        </authorList>
    </citation>
    <scope>NUCLEOTIDE SEQUENCE [LARGE SCALE GENOMIC DNA]</scope>
    <source>
        <strain evidence="4 5">LA-SOL3</strain>
    </source>
</reference>
<evidence type="ECO:0000256" key="2">
    <source>
        <dbReference type="SAM" id="MobiDB-lite"/>
    </source>
</evidence>
<sequence>MPAATTSVSPHDYSLHHFQTSFSPAPSTTTPIGEAKSPSPRTIAKTWLNAFTSALNQIGNTATAVNGNTAHDDTHSHPFSPLFHPDAWWRDHLALSWDFRTLHPLPAILDFLATRVAAVRQLSGFRLIEDGKFGAPSMQRPVEGVAWVEAMFVFETGTGTGKGVLRLLEDAEGAGGWKCCMFYTALQELKGVRAAVGEHRPHGGANSLTGEDGRIMGNWAERRRKAVEFEDGAEPDVLVIGAGQAGLNVAARLQHLGLSCLIIEKNARVGDNWRCRYRTLVTHDPVQYTHMYGLPFPESWPLFTPKDKLADWFEAYASIMELNVWTSTTLRHSEYSDETETWTIEVDRAASSSGKADDSTSGSKRRTLHPKHVVFCTGHAGEPQIPHFPGQDSFRGVIYHASQHRDAFESASSSASTGEDETHPNPLATKHIVIIGTGNSGHDIAQNYHEAGAASVTLLQRSGTYVLQASVGLPMLHAGLYDQSGPPTADADVYGQSLPIPVQFALNVGLTARIAEREKDNIKGLERAGFSVDFGEDGSGIYRKYVTRGGGYYVDVGASRLIVEGKVKVVRCAKGIEGLEKEAVVLADGRRVRADVVVLATGYDNMRTSLRKVMGDRVADRAKDVWDLDGEGEVNAMWRPSGHPRLWFMGGSLALCRLYSRFVALQIKAIEEGLCVPTST</sequence>
<gene>
    <name evidence="4" type="ORF">DBV05_g10392</name>
</gene>
<dbReference type="Gene3D" id="3.50.50.60">
    <property type="entry name" value="FAD/NAD(P)-binding domain"/>
    <property type="match status" value="2"/>
</dbReference>
<accession>A0A5N5D032</accession>
<dbReference type="AlphaFoldDB" id="A0A5N5D032"/>
<dbReference type="Pfam" id="PF07992">
    <property type="entry name" value="Pyr_redox_2"/>
    <property type="match status" value="1"/>
</dbReference>
<feature type="domain" description="FAD/NAD(P)-binding" evidence="3">
    <location>
        <begin position="236"/>
        <end position="463"/>
    </location>
</feature>
<feature type="region of interest" description="Disordered" evidence="2">
    <location>
        <begin position="20"/>
        <end position="39"/>
    </location>
</feature>
<dbReference type="EMBL" id="VCHE01000116">
    <property type="protein sequence ID" value="KAB2570937.1"/>
    <property type="molecule type" value="Genomic_DNA"/>
</dbReference>
<evidence type="ECO:0000256" key="1">
    <source>
        <dbReference type="ARBA" id="ARBA00023002"/>
    </source>
</evidence>
<dbReference type="PANTHER" id="PTHR43539:SF24">
    <property type="entry name" value="FAD_NAD(P)-BINDING DOMAIN-CONTAINING PROTEIN-RELATED"/>
    <property type="match status" value="1"/>
</dbReference>
<comment type="caution">
    <text evidence="4">The sequence shown here is derived from an EMBL/GenBank/DDBJ whole genome shotgun (WGS) entry which is preliminary data.</text>
</comment>
<evidence type="ECO:0000259" key="3">
    <source>
        <dbReference type="Pfam" id="PF07992"/>
    </source>
</evidence>
<protein>
    <submittedName>
        <fullName evidence="4">Putative oxidoreductase CzcO-like</fullName>
    </submittedName>
</protein>
<dbReference type="InterPro" id="IPR050982">
    <property type="entry name" value="Auxin_biosynth/cation_transpt"/>
</dbReference>
<feature type="region of interest" description="Disordered" evidence="2">
    <location>
        <begin position="346"/>
        <end position="365"/>
    </location>
</feature>
<dbReference type="InterPro" id="IPR036188">
    <property type="entry name" value="FAD/NAD-bd_sf"/>
</dbReference>
<proteinExistence type="predicted"/>
<evidence type="ECO:0000313" key="4">
    <source>
        <dbReference type="EMBL" id="KAB2570937.1"/>
    </source>
</evidence>
<keyword evidence="5" id="KW-1185">Reference proteome</keyword>
<feature type="compositionally biased region" description="Polar residues" evidence="2">
    <location>
        <begin position="350"/>
        <end position="362"/>
    </location>
</feature>
<dbReference type="SUPFAM" id="SSF51905">
    <property type="entry name" value="FAD/NAD(P)-binding domain"/>
    <property type="match status" value="1"/>
</dbReference>
<dbReference type="OrthoDB" id="74360at2759"/>
<keyword evidence="1" id="KW-0560">Oxidoreductase</keyword>
<dbReference type="PRINTS" id="PR00411">
    <property type="entry name" value="PNDRDTASEI"/>
</dbReference>
<dbReference type="Proteomes" id="UP000325902">
    <property type="component" value="Unassembled WGS sequence"/>
</dbReference>
<dbReference type="PANTHER" id="PTHR43539">
    <property type="entry name" value="FLAVIN-BINDING MONOOXYGENASE-LIKE PROTEIN (AFU_ORTHOLOGUE AFUA_4G09220)"/>
    <property type="match status" value="1"/>
</dbReference>
<evidence type="ECO:0000313" key="5">
    <source>
        <dbReference type="Proteomes" id="UP000325902"/>
    </source>
</evidence>